<evidence type="ECO:0000313" key="2">
    <source>
        <dbReference type="EMBL" id="QCG66987.1"/>
    </source>
</evidence>
<dbReference type="AlphaFoldDB" id="A0A4P7Y7G3"/>
<dbReference type="EMBL" id="CP039631">
    <property type="protein sequence ID" value="QCG66987.1"/>
    <property type="molecule type" value="Genomic_DNA"/>
</dbReference>
<accession>A0A4P7Y7G3</accession>
<dbReference type="Proteomes" id="UP000298274">
    <property type="component" value="Chromosome"/>
</dbReference>
<name>A0A4P7Y7G3_PSEVE</name>
<protein>
    <submittedName>
        <fullName evidence="2">Uncharacterized protein</fullName>
    </submittedName>
</protein>
<dbReference type="RefSeq" id="WP_141123381.1">
    <property type="nucleotide sequence ID" value="NZ_CP039631.3"/>
</dbReference>
<proteinExistence type="predicted"/>
<evidence type="ECO:0000313" key="3">
    <source>
        <dbReference type="Proteomes" id="UP000298274"/>
    </source>
</evidence>
<evidence type="ECO:0000256" key="1">
    <source>
        <dbReference type="SAM" id="SignalP"/>
    </source>
</evidence>
<sequence>MQWIKKAWAGLSKTAKWLVLGVSTATAAITAAVPVIEQTSSLWKKAEARVEIIAPESVHVGDEFPVDVRVDSVGSAKSIPAGTVEIRTDQKYIKFTPSPTLGVPAIDGSTLVPLTTKLKALKVSDEPVSLVAYYRSGDVEATSAIRKIMIIPALVMNYPHFNKSDTNRVDLSGEWNIDFGGQSGTMEIRQATNSKISGTFRLPGYKWSAGSVEGYKDGSTFRVVFVLPNPSLSRCCGSLVTSGQIRKMPTLRLSAARTISRSRGRDTPALVEREWIAPNKSSLTNGKWCRWRISTPAQNLYLSE</sequence>
<feature type="chain" id="PRO_5020179524" evidence="1">
    <location>
        <begin position="28"/>
        <end position="304"/>
    </location>
</feature>
<keyword evidence="1" id="KW-0732">Signal</keyword>
<feature type="signal peptide" evidence="1">
    <location>
        <begin position="1"/>
        <end position="27"/>
    </location>
</feature>
<reference evidence="3" key="1">
    <citation type="submission" date="2019-04" db="EMBL/GenBank/DDBJ databases">
        <title>Complete genome sequence of Pseudomonas veronii strain PVy, a versatile degrader capable of using multiple contaminants as sole carbon sources.</title>
        <authorList>
            <person name="Lopez-Echartea E."/>
            <person name="Ridl J."/>
            <person name="Pajer P."/>
            <person name="Strejcek M."/>
            <person name="Suman J."/>
            <person name="Uhlik O."/>
        </authorList>
    </citation>
    <scope>NUCLEOTIDE SEQUENCE [LARGE SCALE GENOMIC DNA]</scope>
    <source>
        <strain evidence="3">Pvy</strain>
    </source>
</reference>
<organism evidence="2 3">
    <name type="scientific">Pseudomonas veronii</name>
    <dbReference type="NCBI Taxonomy" id="76761"/>
    <lineage>
        <taxon>Bacteria</taxon>
        <taxon>Pseudomonadati</taxon>
        <taxon>Pseudomonadota</taxon>
        <taxon>Gammaproteobacteria</taxon>
        <taxon>Pseudomonadales</taxon>
        <taxon>Pseudomonadaceae</taxon>
        <taxon>Pseudomonas</taxon>
    </lineage>
</organism>
<gene>
    <name evidence="2" type="ORF">E4167_20755</name>
</gene>